<evidence type="ECO:0000313" key="8">
    <source>
        <dbReference type="Proteomes" id="UP000243459"/>
    </source>
</evidence>
<evidence type="ECO:0000256" key="1">
    <source>
        <dbReference type="ARBA" id="ARBA00008056"/>
    </source>
</evidence>
<dbReference type="Proteomes" id="UP000243459">
    <property type="component" value="Chromosome 4"/>
</dbReference>
<dbReference type="EMBL" id="CM007384">
    <property type="protein sequence ID" value="ONK72253.1"/>
    <property type="molecule type" value="Genomic_DNA"/>
</dbReference>
<dbReference type="Gene3D" id="2.60.120.330">
    <property type="entry name" value="B-lactam Antibiotic, Isopenicillin N Synthase, Chain"/>
    <property type="match status" value="1"/>
</dbReference>
<dbReference type="InterPro" id="IPR005123">
    <property type="entry name" value="Oxoglu/Fe-dep_dioxygenase_dom"/>
</dbReference>
<evidence type="ECO:0000256" key="3">
    <source>
        <dbReference type="ARBA" id="ARBA00023002"/>
    </source>
</evidence>
<dbReference type="PROSITE" id="PS51471">
    <property type="entry name" value="FE2OG_OXY"/>
    <property type="match status" value="1"/>
</dbReference>
<dbReference type="GO" id="GO:0016491">
    <property type="term" value="F:oxidoreductase activity"/>
    <property type="evidence" value="ECO:0007669"/>
    <property type="project" value="UniProtKB-KW"/>
</dbReference>
<sequence length="360" mass="40217">MEAESANVDVKLQQLGGSLPVENVQALAASKGLTEVPQRYIRSDVASDLHGTAHDEIPIIDLGRLLDLASFEVEATKLNLACEEWGFFQLINHGVPEEVIERMRGDIEEFFRLPLEEKKAYAQLPGSIEGYGQAFVVSEEQELDWADMYFLVTRPVTRRSMGFWPTRPSTFRDTLGKYSVELKRVADCLLGSMAKNLGLCPEEFSNLFNDGLQSVRINYYPPCPHADKVLGLSPHSDSVGLTLLLQVNQVEGLQIRRNGGWLPVKPIPGALIVNIGDILEILSNGRYKSIEHRAVINPEKERLSIAAFHNPNYDALIGPIPKLADGNEYYKTMSHENYMKLIVSAKLDGKSLIDQLKLKE</sequence>
<dbReference type="InterPro" id="IPR026992">
    <property type="entry name" value="DIOX_N"/>
</dbReference>
<dbReference type="InterPro" id="IPR027443">
    <property type="entry name" value="IPNS-like_sf"/>
</dbReference>
<gene>
    <name evidence="7" type="ORF">A4U43_C04F17430</name>
</gene>
<keyword evidence="2 5" id="KW-0479">Metal-binding</keyword>
<evidence type="ECO:0000256" key="2">
    <source>
        <dbReference type="ARBA" id="ARBA00022723"/>
    </source>
</evidence>
<dbReference type="SUPFAM" id="SSF51197">
    <property type="entry name" value="Clavaminate synthase-like"/>
    <property type="match status" value="1"/>
</dbReference>
<dbReference type="OrthoDB" id="288590at2759"/>
<evidence type="ECO:0000256" key="5">
    <source>
        <dbReference type="RuleBase" id="RU003682"/>
    </source>
</evidence>
<dbReference type="AlphaFoldDB" id="A0A5P1F3D9"/>
<keyword evidence="8" id="KW-1185">Reference proteome</keyword>
<dbReference type="Gramene" id="ONK72253">
    <property type="protein sequence ID" value="ONK72253"/>
    <property type="gene ID" value="A4U43_C04F17430"/>
</dbReference>
<keyword evidence="4 5" id="KW-0408">Iron</keyword>
<dbReference type="InterPro" id="IPR044861">
    <property type="entry name" value="IPNS-like_FE2OG_OXY"/>
</dbReference>
<dbReference type="OMA" id="MIYLMKL"/>
<evidence type="ECO:0000259" key="6">
    <source>
        <dbReference type="PROSITE" id="PS51471"/>
    </source>
</evidence>
<dbReference type="GO" id="GO:0046872">
    <property type="term" value="F:metal ion binding"/>
    <property type="evidence" value="ECO:0007669"/>
    <property type="project" value="UniProtKB-KW"/>
</dbReference>
<accession>A0A5P1F3D9</accession>
<dbReference type="FunFam" id="2.60.120.330:FF:000001">
    <property type="entry name" value="Protein SRG1"/>
    <property type="match status" value="1"/>
</dbReference>
<dbReference type="Pfam" id="PF03171">
    <property type="entry name" value="2OG-FeII_Oxy"/>
    <property type="match status" value="1"/>
</dbReference>
<dbReference type="InterPro" id="IPR050295">
    <property type="entry name" value="Plant_2OG-oxidoreductases"/>
</dbReference>
<proteinExistence type="inferred from homology"/>
<feature type="domain" description="Fe2OG dioxygenase" evidence="6">
    <location>
        <begin position="211"/>
        <end position="311"/>
    </location>
</feature>
<comment type="similarity">
    <text evidence="1 5">Belongs to the iron/ascorbate-dependent oxidoreductase family.</text>
</comment>
<keyword evidence="3 5" id="KW-0560">Oxidoreductase</keyword>
<reference evidence="8" key="1">
    <citation type="journal article" date="2017" name="Nat. Commun.">
        <title>The asparagus genome sheds light on the origin and evolution of a young Y chromosome.</title>
        <authorList>
            <person name="Harkess A."/>
            <person name="Zhou J."/>
            <person name="Xu C."/>
            <person name="Bowers J.E."/>
            <person name="Van der Hulst R."/>
            <person name="Ayyampalayam S."/>
            <person name="Mercati F."/>
            <person name="Riccardi P."/>
            <person name="McKain M.R."/>
            <person name="Kakrana A."/>
            <person name="Tang H."/>
            <person name="Ray J."/>
            <person name="Groenendijk J."/>
            <person name="Arikit S."/>
            <person name="Mathioni S.M."/>
            <person name="Nakano M."/>
            <person name="Shan H."/>
            <person name="Telgmann-Rauber A."/>
            <person name="Kanno A."/>
            <person name="Yue Z."/>
            <person name="Chen H."/>
            <person name="Li W."/>
            <person name="Chen Y."/>
            <person name="Xu X."/>
            <person name="Zhang Y."/>
            <person name="Luo S."/>
            <person name="Chen H."/>
            <person name="Gao J."/>
            <person name="Mao Z."/>
            <person name="Pires J.C."/>
            <person name="Luo M."/>
            <person name="Kudrna D."/>
            <person name="Wing R.A."/>
            <person name="Meyers B.C."/>
            <person name="Yi K."/>
            <person name="Kong H."/>
            <person name="Lavrijsen P."/>
            <person name="Sunseri F."/>
            <person name="Falavigna A."/>
            <person name="Ye Y."/>
            <person name="Leebens-Mack J.H."/>
            <person name="Chen G."/>
        </authorList>
    </citation>
    <scope>NUCLEOTIDE SEQUENCE [LARGE SCALE GENOMIC DNA]</scope>
    <source>
        <strain evidence="8">cv. DH0086</strain>
    </source>
</reference>
<dbReference type="PANTHER" id="PTHR47991">
    <property type="entry name" value="OXOGLUTARATE/IRON-DEPENDENT DIOXYGENASE"/>
    <property type="match status" value="1"/>
</dbReference>
<evidence type="ECO:0000256" key="4">
    <source>
        <dbReference type="ARBA" id="ARBA00023004"/>
    </source>
</evidence>
<dbReference type="Pfam" id="PF14226">
    <property type="entry name" value="DIOX_N"/>
    <property type="match status" value="1"/>
</dbReference>
<organism evidence="7 8">
    <name type="scientific">Asparagus officinalis</name>
    <name type="common">Garden asparagus</name>
    <dbReference type="NCBI Taxonomy" id="4686"/>
    <lineage>
        <taxon>Eukaryota</taxon>
        <taxon>Viridiplantae</taxon>
        <taxon>Streptophyta</taxon>
        <taxon>Embryophyta</taxon>
        <taxon>Tracheophyta</taxon>
        <taxon>Spermatophyta</taxon>
        <taxon>Magnoliopsida</taxon>
        <taxon>Liliopsida</taxon>
        <taxon>Asparagales</taxon>
        <taxon>Asparagaceae</taxon>
        <taxon>Asparagoideae</taxon>
        <taxon>Asparagus</taxon>
    </lineage>
</organism>
<evidence type="ECO:0000313" key="7">
    <source>
        <dbReference type="EMBL" id="ONK72253.1"/>
    </source>
</evidence>
<name>A0A5P1F3D9_ASPOF</name>
<protein>
    <recommendedName>
        <fullName evidence="6">Fe2OG dioxygenase domain-containing protein</fullName>
    </recommendedName>
</protein>